<evidence type="ECO:0000256" key="1">
    <source>
        <dbReference type="SAM" id="MobiDB-lite"/>
    </source>
</evidence>
<organism evidence="2">
    <name type="scientific">Tanacetum cinerariifolium</name>
    <name type="common">Dalmatian daisy</name>
    <name type="synonym">Chrysanthemum cinerariifolium</name>
    <dbReference type="NCBI Taxonomy" id="118510"/>
    <lineage>
        <taxon>Eukaryota</taxon>
        <taxon>Viridiplantae</taxon>
        <taxon>Streptophyta</taxon>
        <taxon>Embryophyta</taxon>
        <taxon>Tracheophyta</taxon>
        <taxon>Spermatophyta</taxon>
        <taxon>Magnoliopsida</taxon>
        <taxon>eudicotyledons</taxon>
        <taxon>Gunneridae</taxon>
        <taxon>Pentapetalae</taxon>
        <taxon>asterids</taxon>
        <taxon>campanulids</taxon>
        <taxon>Asterales</taxon>
        <taxon>Asteraceae</taxon>
        <taxon>Asteroideae</taxon>
        <taxon>Anthemideae</taxon>
        <taxon>Anthemidinae</taxon>
        <taxon>Tanacetum</taxon>
    </lineage>
</organism>
<protein>
    <submittedName>
        <fullName evidence="2">Uncharacterized protein</fullName>
    </submittedName>
</protein>
<proteinExistence type="predicted"/>
<accession>A0A699H7B0</accession>
<evidence type="ECO:0000313" key="2">
    <source>
        <dbReference type="EMBL" id="GEX51802.1"/>
    </source>
</evidence>
<comment type="caution">
    <text evidence="2">The sequence shown here is derived from an EMBL/GenBank/DDBJ whole genome shotgun (WGS) entry which is preliminary data.</text>
</comment>
<gene>
    <name evidence="2" type="ORF">Tci_323777</name>
</gene>
<dbReference type="AlphaFoldDB" id="A0A699H7B0"/>
<feature type="region of interest" description="Disordered" evidence="1">
    <location>
        <begin position="35"/>
        <end position="79"/>
    </location>
</feature>
<sequence>MAKRMVGVIKNDVMILPYDSRIPFAAKGGSLIKKDLIDPDPHGSSPLEEPSTNYIATSSTTPQEQSRASPVTTPIATPLLAPQPNASTIVTSHELVFTIPLTLPHPYLNNLKDLPLRCINSPPFPTLEEIVSQPLPLTNHIDVEPFFPPSNLSRRNTRLSAFPEPNLTQAQIIEELNELQDISNIIDMALQNT</sequence>
<reference evidence="2" key="1">
    <citation type="journal article" date="2019" name="Sci. Rep.">
        <title>Draft genome of Tanacetum cinerariifolium, the natural source of mosquito coil.</title>
        <authorList>
            <person name="Yamashiro T."/>
            <person name="Shiraishi A."/>
            <person name="Satake H."/>
            <person name="Nakayama K."/>
        </authorList>
    </citation>
    <scope>NUCLEOTIDE SEQUENCE</scope>
</reference>
<name>A0A699H7B0_TANCI</name>
<dbReference type="EMBL" id="BKCJ010113047">
    <property type="protein sequence ID" value="GEX51802.1"/>
    <property type="molecule type" value="Genomic_DNA"/>
</dbReference>
<feature type="compositionally biased region" description="Polar residues" evidence="1">
    <location>
        <begin position="50"/>
        <end position="75"/>
    </location>
</feature>